<proteinExistence type="predicted"/>
<evidence type="ECO:0000313" key="3">
    <source>
        <dbReference type="Proteomes" id="UP001156140"/>
    </source>
</evidence>
<evidence type="ECO:0000259" key="1">
    <source>
        <dbReference type="Pfam" id="PF06172"/>
    </source>
</evidence>
<dbReference type="SUPFAM" id="SSF51182">
    <property type="entry name" value="RmlC-like cupins"/>
    <property type="match status" value="1"/>
</dbReference>
<protein>
    <submittedName>
        <fullName evidence="2">Cupin domain-containing protein</fullName>
    </submittedName>
</protein>
<dbReference type="CDD" id="cd06121">
    <property type="entry name" value="cupin_YML079wp"/>
    <property type="match status" value="1"/>
</dbReference>
<dbReference type="InterPro" id="IPR014710">
    <property type="entry name" value="RmlC-like_jellyroll"/>
</dbReference>
<dbReference type="PANTHER" id="PTHR33387">
    <property type="entry name" value="RMLC-LIKE JELLY ROLL FOLD PROTEIN"/>
    <property type="match status" value="1"/>
</dbReference>
<dbReference type="InterPro" id="IPR009327">
    <property type="entry name" value="Cupin_DUF985"/>
</dbReference>
<accession>A0AA41QKM6</accession>
<dbReference type="Gene3D" id="2.60.120.10">
    <property type="entry name" value="Jelly Rolls"/>
    <property type="match status" value="1"/>
</dbReference>
<dbReference type="RefSeq" id="WP_152572089.1">
    <property type="nucleotide sequence ID" value="NZ_CP068983.1"/>
</dbReference>
<dbReference type="PANTHER" id="PTHR33387:SF3">
    <property type="entry name" value="DUF985 DOMAIN-CONTAINING PROTEIN"/>
    <property type="match status" value="1"/>
</dbReference>
<feature type="domain" description="DUF985" evidence="1">
    <location>
        <begin position="9"/>
        <end position="135"/>
    </location>
</feature>
<comment type="caution">
    <text evidence="2">The sequence shown here is derived from an EMBL/GenBank/DDBJ whole genome shotgun (WGS) entry which is preliminary data.</text>
</comment>
<keyword evidence="3" id="KW-1185">Reference proteome</keyword>
<dbReference type="AlphaFoldDB" id="A0AA41QKM6"/>
<gene>
    <name evidence="2" type="ORF">ML536_07250</name>
</gene>
<dbReference type="EMBL" id="JALAZD010000001">
    <property type="protein sequence ID" value="MCI0126622.1"/>
    <property type="molecule type" value="Genomic_DNA"/>
</dbReference>
<dbReference type="InterPro" id="IPR039935">
    <property type="entry name" value="YML079W-like"/>
</dbReference>
<organism evidence="2 3">
    <name type="scientific">Paradevosia shaoguanensis</name>
    <dbReference type="NCBI Taxonomy" id="1335043"/>
    <lineage>
        <taxon>Bacteria</taxon>
        <taxon>Pseudomonadati</taxon>
        <taxon>Pseudomonadota</taxon>
        <taxon>Alphaproteobacteria</taxon>
        <taxon>Hyphomicrobiales</taxon>
        <taxon>Devosiaceae</taxon>
        <taxon>Paradevosia</taxon>
    </lineage>
</organism>
<evidence type="ECO:0000313" key="2">
    <source>
        <dbReference type="EMBL" id="MCI0126622.1"/>
    </source>
</evidence>
<dbReference type="InterPro" id="IPR011051">
    <property type="entry name" value="RmlC_Cupin_sf"/>
</dbReference>
<name>A0AA41QKM6_9HYPH</name>
<dbReference type="Proteomes" id="UP001156140">
    <property type="component" value="Unassembled WGS sequence"/>
</dbReference>
<sequence length="147" mass="16126">MSRVTAQWLIENLKLEPHMEGGWFRQTFLDQPANGGRAHSTLIYYLIEGGDVSKWHRVDAAEVWHWYAGAPLRLTVSPDGLAAQSHVLGTDFLAGERPQAIVPQQHWQTARSLGDWSLVGCTVAPGFLVSKFEIADPATMPHAPAGG</sequence>
<dbReference type="Pfam" id="PF06172">
    <property type="entry name" value="Cupin_5"/>
    <property type="match status" value="1"/>
</dbReference>
<reference evidence="2" key="1">
    <citation type="submission" date="2022-03" db="EMBL/GenBank/DDBJ databases">
        <title>The complete genome sequence of a Methyloterrigena soli.</title>
        <authorList>
            <person name="Zi Z."/>
        </authorList>
    </citation>
    <scope>NUCLEOTIDE SEQUENCE</scope>
    <source>
        <strain evidence="2">M48</strain>
    </source>
</reference>